<protein>
    <submittedName>
        <fullName evidence="2">Uncharacterized protein</fullName>
    </submittedName>
</protein>
<proteinExistence type="predicted"/>
<keyword evidence="3" id="KW-1185">Reference proteome</keyword>
<evidence type="ECO:0000313" key="3">
    <source>
        <dbReference type="Proteomes" id="UP000031760"/>
    </source>
</evidence>
<reference evidence="2 3" key="1">
    <citation type="journal article" date="2014" name="Proc. Natl. Acad. Sci. U.S.A.">
        <title>Functional characterization of flavobacteria rhodopsins reveals a unique class of light-driven chloride pump in bacteria.</title>
        <authorList>
            <person name="Yoshizawa S."/>
            <person name="Kumagai Y."/>
            <person name="Kim H."/>
            <person name="Ogura Y."/>
            <person name="Hayashi T."/>
            <person name="Iwasaki W."/>
            <person name="DeLong E.F."/>
            <person name="Kogure K."/>
        </authorList>
    </citation>
    <scope>NUCLEOTIDE SEQUENCE [LARGE SCALE GENOMIC DNA]</scope>
    <source>
        <strain evidence="2 3">S1-08</strain>
    </source>
</reference>
<feature type="signal peptide" evidence="1">
    <location>
        <begin position="1"/>
        <end position="20"/>
    </location>
</feature>
<keyword evidence="1" id="KW-0732">Signal</keyword>
<evidence type="ECO:0000256" key="1">
    <source>
        <dbReference type="SAM" id="SignalP"/>
    </source>
</evidence>
<dbReference type="Proteomes" id="UP000031760">
    <property type="component" value="Chromosome"/>
</dbReference>
<feature type="chain" id="PRO_5004914448" evidence="1">
    <location>
        <begin position="21"/>
        <end position="157"/>
    </location>
</feature>
<dbReference type="OrthoDB" id="1144137at2"/>
<dbReference type="HOGENOM" id="CLU_1676059_0_0_10"/>
<gene>
    <name evidence="2" type="ORF">NMS_1101</name>
</gene>
<sequence>MKYLITAAVSVFLFSTPLQAQDKLENKTKETKVTEITQGGEKIFESKVVREEIQKLKFTESSEGSYEKDLDLDGSPFKVIKTVWIDNDMDNRYDKMIRLSYDKKFDEQVTFEPTADGLLFKDDEGHSMLVTDYGYYVMNSGQDDEILITVDPSNETY</sequence>
<dbReference type="AlphaFoldDB" id="W8VQI9"/>
<dbReference type="STRING" id="1454201.NMS_1101"/>
<dbReference type="RefSeq" id="WP_041495771.1">
    <property type="nucleotide sequence ID" value="NZ_AP014548.1"/>
</dbReference>
<organism evidence="2 3">
    <name type="scientific">Nonlabens marinus S1-08</name>
    <dbReference type="NCBI Taxonomy" id="1454201"/>
    <lineage>
        <taxon>Bacteria</taxon>
        <taxon>Pseudomonadati</taxon>
        <taxon>Bacteroidota</taxon>
        <taxon>Flavobacteriia</taxon>
        <taxon>Flavobacteriales</taxon>
        <taxon>Flavobacteriaceae</taxon>
        <taxon>Nonlabens</taxon>
    </lineage>
</organism>
<evidence type="ECO:0000313" key="2">
    <source>
        <dbReference type="EMBL" id="BAO55110.1"/>
    </source>
</evidence>
<dbReference type="KEGG" id="nmf:NMS_1101"/>
<accession>W8VQI9</accession>
<dbReference type="EMBL" id="AP014548">
    <property type="protein sequence ID" value="BAO55110.1"/>
    <property type="molecule type" value="Genomic_DNA"/>
</dbReference>
<name>W8VQI9_9FLAO</name>